<evidence type="ECO:0000313" key="9">
    <source>
        <dbReference type="Proteomes" id="UP000007963"/>
    </source>
</evidence>
<dbReference type="GO" id="GO:0015171">
    <property type="term" value="F:amino acid transmembrane transporter activity"/>
    <property type="evidence" value="ECO:0007669"/>
    <property type="project" value="TreeGrafter"/>
</dbReference>
<evidence type="ECO:0000256" key="2">
    <source>
        <dbReference type="ARBA" id="ARBA00022692"/>
    </source>
</evidence>
<keyword evidence="4 6" id="KW-0472">Membrane</keyword>
<dbReference type="GO" id="GO:0016020">
    <property type="term" value="C:membrane"/>
    <property type="evidence" value="ECO:0007669"/>
    <property type="project" value="UniProtKB-SubCell"/>
</dbReference>
<dbReference type="OMA" id="ERPRHIM"/>
<dbReference type="STRING" id="341663.Q0CVH6"/>
<dbReference type="Proteomes" id="UP000007963">
    <property type="component" value="Unassembled WGS sequence"/>
</dbReference>
<dbReference type="GeneID" id="4316659"/>
<dbReference type="Gene3D" id="1.20.1740.10">
    <property type="entry name" value="Amino acid/polyamine transporter I"/>
    <property type="match status" value="1"/>
</dbReference>
<dbReference type="OrthoDB" id="4505636at2759"/>
<feature type="transmembrane region" description="Helical" evidence="6">
    <location>
        <begin position="239"/>
        <end position="261"/>
    </location>
</feature>
<keyword evidence="2 6" id="KW-0812">Transmembrane</keyword>
<feature type="domain" description="Amino acid permease/ SLC12A" evidence="7">
    <location>
        <begin position="267"/>
        <end position="327"/>
    </location>
</feature>
<dbReference type="AlphaFoldDB" id="Q0CVH6"/>
<dbReference type="InterPro" id="IPR050524">
    <property type="entry name" value="APC_YAT"/>
</dbReference>
<dbReference type="eggNOG" id="KOG1286">
    <property type="taxonomic scope" value="Eukaryota"/>
</dbReference>
<name>Q0CVH6_ASPTN</name>
<dbReference type="HOGENOM" id="CLU_007946_2_1_1"/>
<feature type="region of interest" description="Disordered" evidence="5">
    <location>
        <begin position="1"/>
        <end position="24"/>
    </location>
</feature>
<feature type="transmembrane region" description="Helical" evidence="6">
    <location>
        <begin position="297"/>
        <end position="318"/>
    </location>
</feature>
<sequence>MDSPTSSKKRKASTGADTEPDQKMGEEAMPAELISAGSQHLHRKLGGKEIQLFAVGGAIGTSLYVQMGASLPKGGPAGLFLGFVLYGSIVLAVNQCFAEMVTYLPIPSPFVRLAGFWVDDALSFAMGWNYFFLMAFNIPYEITAIHVLLGYWTDKVPVAVVVVVCLVIYAVLNGVTVKYFGISEFYLSIFKIFLMLGLMMYTFVTMVGGNPRHDAYGFRYWNNPGAFVEYLVPGDTGRFLGLLSCMIQGSFTCVSASYFVWNHTDSAISMVGPEFISMAAGEAENPRRLMGRAFRSFVWRLMFFFIGGALCVGIVIPYNDPMLAEAISGDQSGTGAA</sequence>
<evidence type="ECO:0000256" key="3">
    <source>
        <dbReference type="ARBA" id="ARBA00022989"/>
    </source>
</evidence>
<dbReference type="EMBL" id="CH476596">
    <property type="protein sequence ID" value="EAU37270.1"/>
    <property type="molecule type" value="Genomic_DNA"/>
</dbReference>
<evidence type="ECO:0000313" key="8">
    <source>
        <dbReference type="EMBL" id="EAU37270.1"/>
    </source>
</evidence>
<dbReference type="VEuPathDB" id="FungiDB:ATEG_02308"/>
<proteinExistence type="predicted"/>
<dbReference type="PANTHER" id="PTHR43341:SF6">
    <property type="entry name" value="AMINO ACID TRANSPORTER (EUROFUNG)"/>
    <property type="match status" value="1"/>
</dbReference>
<dbReference type="PANTHER" id="PTHR43341">
    <property type="entry name" value="AMINO ACID PERMEASE"/>
    <property type="match status" value="1"/>
</dbReference>
<evidence type="ECO:0000256" key="1">
    <source>
        <dbReference type="ARBA" id="ARBA00004141"/>
    </source>
</evidence>
<dbReference type="InterPro" id="IPR004841">
    <property type="entry name" value="AA-permease/SLC12A_dom"/>
</dbReference>
<evidence type="ECO:0000256" key="6">
    <source>
        <dbReference type="SAM" id="Phobius"/>
    </source>
</evidence>
<feature type="domain" description="Amino acid permease/ SLC12A" evidence="7">
    <location>
        <begin position="50"/>
        <end position="258"/>
    </location>
</feature>
<evidence type="ECO:0000256" key="5">
    <source>
        <dbReference type="SAM" id="MobiDB-lite"/>
    </source>
</evidence>
<protein>
    <recommendedName>
        <fullName evidence="7">Amino acid permease/ SLC12A domain-containing protein</fullName>
    </recommendedName>
</protein>
<feature type="transmembrane region" description="Helical" evidence="6">
    <location>
        <begin position="185"/>
        <end position="204"/>
    </location>
</feature>
<evidence type="ECO:0000259" key="7">
    <source>
        <dbReference type="Pfam" id="PF00324"/>
    </source>
</evidence>
<dbReference type="Pfam" id="PF00324">
    <property type="entry name" value="AA_permease"/>
    <property type="match status" value="2"/>
</dbReference>
<evidence type="ECO:0000256" key="4">
    <source>
        <dbReference type="ARBA" id="ARBA00023136"/>
    </source>
</evidence>
<feature type="transmembrane region" description="Helical" evidence="6">
    <location>
        <begin position="156"/>
        <end position="173"/>
    </location>
</feature>
<dbReference type="PIRSF" id="PIRSF006060">
    <property type="entry name" value="AA_transporter"/>
    <property type="match status" value="1"/>
</dbReference>
<feature type="transmembrane region" description="Helical" evidence="6">
    <location>
        <begin position="79"/>
        <end position="104"/>
    </location>
</feature>
<organism evidence="8 9">
    <name type="scientific">Aspergillus terreus (strain NIH 2624 / FGSC A1156)</name>
    <dbReference type="NCBI Taxonomy" id="341663"/>
    <lineage>
        <taxon>Eukaryota</taxon>
        <taxon>Fungi</taxon>
        <taxon>Dikarya</taxon>
        <taxon>Ascomycota</taxon>
        <taxon>Pezizomycotina</taxon>
        <taxon>Eurotiomycetes</taxon>
        <taxon>Eurotiomycetidae</taxon>
        <taxon>Eurotiales</taxon>
        <taxon>Aspergillaceae</taxon>
        <taxon>Aspergillus</taxon>
        <taxon>Aspergillus subgen. Circumdati</taxon>
    </lineage>
</organism>
<feature type="transmembrane region" description="Helical" evidence="6">
    <location>
        <begin position="50"/>
        <end position="67"/>
    </location>
</feature>
<comment type="subcellular location">
    <subcellularLocation>
        <location evidence="1">Membrane</location>
        <topology evidence="1">Multi-pass membrane protein</topology>
    </subcellularLocation>
</comment>
<reference evidence="9" key="1">
    <citation type="submission" date="2005-09" db="EMBL/GenBank/DDBJ databases">
        <title>Annotation of the Aspergillus terreus NIH2624 genome.</title>
        <authorList>
            <person name="Birren B.W."/>
            <person name="Lander E.S."/>
            <person name="Galagan J.E."/>
            <person name="Nusbaum C."/>
            <person name="Devon K."/>
            <person name="Henn M."/>
            <person name="Ma L.-J."/>
            <person name="Jaffe D.B."/>
            <person name="Butler J."/>
            <person name="Alvarez P."/>
            <person name="Gnerre S."/>
            <person name="Grabherr M."/>
            <person name="Kleber M."/>
            <person name="Mauceli E.W."/>
            <person name="Brockman W."/>
            <person name="Rounsley S."/>
            <person name="Young S.K."/>
            <person name="LaButti K."/>
            <person name="Pushparaj V."/>
            <person name="DeCaprio D."/>
            <person name="Crawford M."/>
            <person name="Koehrsen M."/>
            <person name="Engels R."/>
            <person name="Montgomery P."/>
            <person name="Pearson M."/>
            <person name="Howarth C."/>
            <person name="Larson L."/>
            <person name="Luoma S."/>
            <person name="White J."/>
            <person name="Alvarado L."/>
            <person name="Kodira C.D."/>
            <person name="Zeng Q."/>
            <person name="Oleary S."/>
            <person name="Yandava C."/>
            <person name="Denning D.W."/>
            <person name="Nierman W.C."/>
            <person name="Milne T."/>
            <person name="Madden K."/>
        </authorList>
    </citation>
    <scope>NUCLEOTIDE SEQUENCE [LARGE SCALE GENOMIC DNA]</scope>
    <source>
        <strain evidence="9">NIH 2624 / FGSC A1156</strain>
    </source>
</reference>
<keyword evidence="3 6" id="KW-1133">Transmembrane helix</keyword>
<dbReference type="RefSeq" id="XP_001211486.1">
    <property type="nucleotide sequence ID" value="XM_001211486.1"/>
</dbReference>
<gene>
    <name evidence="8" type="ORF">ATEG_02308</name>
</gene>
<accession>Q0CVH6</accession>